<organism evidence="2 3">
    <name type="scientific">Methyloversatilis universalis (strain ATCC BAA-1314 / DSM 25237 / JCM 13912 / CCUG 52030 / FAM5)</name>
    <dbReference type="NCBI Taxonomy" id="1000565"/>
    <lineage>
        <taxon>Bacteria</taxon>
        <taxon>Pseudomonadati</taxon>
        <taxon>Pseudomonadota</taxon>
        <taxon>Betaproteobacteria</taxon>
        <taxon>Nitrosomonadales</taxon>
        <taxon>Sterolibacteriaceae</taxon>
        <taxon>Methyloversatilis</taxon>
    </lineage>
</organism>
<dbReference type="Proteomes" id="UP000005019">
    <property type="component" value="Unassembled WGS sequence"/>
</dbReference>
<reference evidence="2 3" key="1">
    <citation type="journal article" date="2011" name="J. Bacteriol.">
        <title>Genome sequence of Methyloversatilis universalis FAM5T, a methylotrophic representative of the order Rhodocyclales.</title>
        <authorList>
            <person name="Kittichotirat W."/>
            <person name="Good N.M."/>
            <person name="Hall R."/>
            <person name="Bringel F."/>
            <person name="Lajus A."/>
            <person name="Medigue C."/>
            <person name="Smalley N.E."/>
            <person name="Beck D."/>
            <person name="Bumgarner R."/>
            <person name="Vuilleumier S."/>
            <person name="Kalyuzhnaya M.G."/>
        </authorList>
    </citation>
    <scope>NUCLEOTIDE SEQUENCE [LARGE SCALE GENOMIC DNA]</scope>
    <source>
        <strain evidence="3">ATCC BAA-1314 / JCM 13912 / FAM5</strain>
    </source>
</reference>
<dbReference type="Pfam" id="PF11162">
    <property type="entry name" value="DUF2946"/>
    <property type="match status" value="1"/>
</dbReference>
<proteinExistence type="predicted"/>
<comment type="caution">
    <text evidence="2">The sequence shown here is derived from an EMBL/GenBank/DDBJ whole genome shotgun (WGS) entry which is preliminary data.</text>
</comment>
<dbReference type="AlphaFoldDB" id="F5R789"/>
<feature type="chain" id="PRO_5003330780" description="DUF2946 domain-containing protein" evidence="1">
    <location>
        <begin position="33"/>
        <end position="111"/>
    </location>
</feature>
<keyword evidence="3" id="KW-1185">Reference proteome</keyword>
<protein>
    <recommendedName>
        <fullName evidence="4">DUF2946 domain-containing protein</fullName>
    </recommendedName>
</protein>
<evidence type="ECO:0000313" key="2">
    <source>
        <dbReference type="EMBL" id="EGK73564.1"/>
    </source>
</evidence>
<keyword evidence="1" id="KW-0732">Signal</keyword>
<evidence type="ECO:0000256" key="1">
    <source>
        <dbReference type="SAM" id="SignalP"/>
    </source>
</evidence>
<evidence type="ECO:0008006" key="4">
    <source>
        <dbReference type="Google" id="ProtNLM"/>
    </source>
</evidence>
<feature type="signal peptide" evidence="1">
    <location>
        <begin position="1"/>
        <end position="32"/>
    </location>
</feature>
<gene>
    <name evidence="2" type="ORF">METUNv1_00194</name>
</gene>
<dbReference type="STRING" id="1000565.METUNv1_00194"/>
<dbReference type="RefSeq" id="WP_008057923.1">
    <property type="nucleotide sequence ID" value="NZ_AFHG01000028.1"/>
</dbReference>
<sequence>MAAQRWTRVLAMALVCVLLALVGLGAAGQATARVLPGDDICSSTDRDRPPGDATHRGHCSLCAGGTGLAPPPFGLPLPAPLPPVVEAPCAGAALHPVSAGAHWQSRAPPLR</sequence>
<evidence type="ECO:0000313" key="3">
    <source>
        <dbReference type="Proteomes" id="UP000005019"/>
    </source>
</evidence>
<name>F5R789_METUF</name>
<accession>F5R789</accession>
<dbReference type="EMBL" id="AFHG01000028">
    <property type="protein sequence ID" value="EGK73564.1"/>
    <property type="molecule type" value="Genomic_DNA"/>
</dbReference>
<dbReference type="InterPro" id="IPR021333">
    <property type="entry name" value="DUF2946"/>
</dbReference>